<feature type="compositionally biased region" description="Basic and acidic residues" evidence="2">
    <location>
        <begin position="1259"/>
        <end position="1268"/>
    </location>
</feature>
<feature type="region of interest" description="Disordered" evidence="2">
    <location>
        <begin position="548"/>
        <end position="567"/>
    </location>
</feature>
<feature type="compositionally biased region" description="Polar residues" evidence="2">
    <location>
        <begin position="306"/>
        <end position="317"/>
    </location>
</feature>
<dbReference type="Proteomes" id="UP000822688">
    <property type="component" value="Chromosome 5"/>
</dbReference>
<name>A0A8T0HYR7_CERPU</name>
<gene>
    <name evidence="4" type="ORF">KC19_5G033100</name>
</gene>
<dbReference type="PROSITE" id="PS50969">
    <property type="entry name" value="FCP1"/>
    <property type="match status" value="1"/>
</dbReference>
<dbReference type="PANTHER" id="PTHR48469:SF1">
    <property type="match status" value="1"/>
</dbReference>
<feature type="compositionally biased region" description="Polar residues" evidence="2">
    <location>
        <begin position="62"/>
        <end position="73"/>
    </location>
</feature>
<protein>
    <recommendedName>
        <fullName evidence="3">FCP1 homology domain-containing protein</fullName>
    </recommendedName>
</protein>
<dbReference type="InterPro" id="IPR004274">
    <property type="entry name" value="FCP1_dom"/>
</dbReference>
<feature type="region of interest" description="Disordered" evidence="2">
    <location>
        <begin position="281"/>
        <end position="338"/>
    </location>
</feature>
<sequence length="1634" mass="182432">MGHRGHHRRGAGINRSRLQAALSPPGHHQPNSLNSIDGSPSTPSPRGGNKQEHAAGCPLPSGTPSTSAEATNRTLHDRKASRDAARIHGVPEEKARVIEALRHFFKLIPISDSDDDDGDDSSTFEAWTFKDPSKVKNWTQRWVAYTSYLTFATIFKGEVDDPHVIDMDTKVTEFDNKGKDQIKILCSSIGANPYLFSIVVDVAENLFDSISLMESLSNSPYEEIVSTMRQQILDRKWATKDGRTLAAKSLAWKLRNVVSTLALRATEAKVKQNLGKSHVDVSGVTATGSQMGSQQTGRSRGRAIVPSQSRGASATPTPLSPLKKKGLEKKTDKPKPKKNLLLSAEDLATSLNSVLGELPKVNKVGEVLDFDNANRIYQNFFSDCQDEFVFKTNGQPKKFSVDVTRCKPAPAAWTIRAYEKQGMEEMKNYLVNMPDRGQKQTLCLMPDMKARPQQEEDLEGCTFHIINGQHSVAASKSLIEDNASEELMRDFRRWDAYIVWTHDIDKLRKISAFYNQVNHLAPFKPTWASNILASRKVWLKYGKQQKKNAATGAADRRSTGPKSNPASKTYDNFLNAIRKRFAMIDVAKHQAMVAKKGGKNTISLINELFIITSSDETWDMWKEVIASAACGGLIDPNTEAPHKKFFEKKGFVPDKDGTLPREFFKWLGNLTEADHQKMCKHILHKSGPSRKYTYPKVTIKQNTSVLEDCYSVKEWAERRKRKAVAQAEFNNINPTLHLFKRDGLDVPAWKHFKKTYFVSKESKHVLLDWGIPDSYWTNSRATQFRNKSAKDLSLYAVEFFKTFLKVRHAFQCPSAEMWFLPFIREPRLSFGSWPSDIWRLSGDAVTFGVIDFGFLPTYKTRHNYTLENPFFMEFFNMINEYGQPQFNDVRHWLLICGDDEDFAQVLTWVERNTLSGRRRFPSEYLPAPNERLGGHPPKSRIAMEPVKLLFLIDDNVLENVGSTPEPLIKYTTPDHPLYKDNRKFNKRRYAMYPSELRMEFYLQVLDTFCSTRGAVYQLYAGTKSLMAAAERFPEYGRAVRKGKGRAVEEGDNVDLEEDAPTEEQNPFSSAADISNESDAPPSDPVSQTASEGGVGRRLNFPDVDITRTDDERPGSAPELGSGSGRKTGGARSTGKPAQKKKKPNPTARQASPLGRAAPSPDIQALMAELQATKDRNQALQDQMAQQKMDIEKTVQAALQGVLQGMSNATLFPNAGPVLPNVQPVGTALPTPRTLEILGSPTGGAKLPESDPSPASLPEPSHHSTDQVMRDPSPSPPRSPSHNQTQGDAPETSSGHEVNEEVEDLRIVDDVVMAQTADEPVHTNMDLDVTAQCSLTLPTCIEVIPSDQPQNSLGSMGPVEDRDVVEGQAEDAQVREASGCEVSSSEELSPVPTRPQSGWLNVVLDLNGILCSSTPNWPGKSFVSHDLSIHSASKPAAVGPKLVCVRPNCADFLRRLSAFATITVWSSIKTPTTKMICDYLFGPIRPLYPLRILGQEDCQRVPMGVDFRGRPVYMKEPGTQKDIFLKPMSDGLFRKLGGLYSEANTIFNDDSPIKHCQNNSYNVLLLSTWNNQNPDAADDRFLLSKLLPYLVDLHHFVGTIARFRAERPIGKKMYYDDRSTCEQYAKINEAISRRP</sequence>
<dbReference type="InterPro" id="IPR036412">
    <property type="entry name" value="HAD-like_sf"/>
</dbReference>
<evidence type="ECO:0000256" key="1">
    <source>
        <dbReference type="SAM" id="Coils"/>
    </source>
</evidence>
<dbReference type="SMART" id="SM00577">
    <property type="entry name" value="CPDc"/>
    <property type="match status" value="1"/>
</dbReference>
<feature type="compositionally biased region" description="Polar residues" evidence="2">
    <location>
        <begin position="284"/>
        <end position="298"/>
    </location>
</feature>
<feature type="compositionally biased region" description="Polar residues" evidence="2">
    <location>
        <begin position="1062"/>
        <end position="1077"/>
    </location>
</feature>
<organism evidence="4 5">
    <name type="scientific">Ceratodon purpureus</name>
    <name type="common">Fire moss</name>
    <name type="synonym">Dicranum purpureum</name>
    <dbReference type="NCBI Taxonomy" id="3225"/>
    <lineage>
        <taxon>Eukaryota</taxon>
        <taxon>Viridiplantae</taxon>
        <taxon>Streptophyta</taxon>
        <taxon>Embryophyta</taxon>
        <taxon>Bryophyta</taxon>
        <taxon>Bryophytina</taxon>
        <taxon>Bryopsida</taxon>
        <taxon>Dicranidae</taxon>
        <taxon>Pseudoditrichales</taxon>
        <taxon>Ditrichaceae</taxon>
        <taxon>Ceratodon</taxon>
    </lineage>
</organism>
<keyword evidence="1" id="KW-0175">Coiled coil</keyword>
<evidence type="ECO:0000313" key="4">
    <source>
        <dbReference type="EMBL" id="KAG0575819.1"/>
    </source>
</evidence>
<dbReference type="EMBL" id="CM026425">
    <property type="protein sequence ID" value="KAG0575819.1"/>
    <property type="molecule type" value="Genomic_DNA"/>
</dbReference>
<accession>A0A8T0HYR7</accession>
<feature type="compositionally biased region" description="Basic and acidic residues" evidence="2">
    <location>
        <begin position="1104"/>
        <end position="1113"/>
    </location>
</feature>
<feature type="compositionally biased region" description="Basic residues" evidence="2">
    <location>
        <begin position="1"/>
        <end position="10"/>
    </location>
</feature>
<reference evidence="4" key="1">
    <citation type="submission" date="2020-06" db="EMBL/GenBank/DDBJ databases">
        <title>WGS assembly of Ceratodon purpureus strain R40.</title>
        <authorList>
            <person name="Carey S.B."/>
            <person name="Jenkins J."/>
            <person name="Shu S."/>
            <person name="Lovell J.T."/>
            <person name="Sreedasyam A."/>
            <person name="Maumus F."/>
            <person name="Tiley G.P."/>
            <person name="Fernandez-Pozo N."/>
            <person name="Barry K."/>
            <person name="Chen C."/>
            <person name="Wang M."/>
            <person name="Lipzen A."/>
            <person name="Daum C."/>
            <person name="Saski C.A."/>
            <person name="Payton A.C."/>
            <person name="Mcbreen J.C."/>
            <person name="Conrad R.E."/>
            <person name="Kollar L.M."/>
            <person name="Olsson S."/>
            <person name="Huttunen S."/>
            <person name="Landis J.B."/>
            <person name="Wickett N.J."/>
            <person name="Johnson M.G."/>
            <person name="Rensing S.A."/>
            <person name="Grimwood J."/>
            <person name="Schmutz J."/>
            <person name="Mcdaniel S.F."/>
        </authorList>
    </citation>
    <scope>NUCLEOTIDE SEQUENCE</scope>
    <source>
        <strain evidence="4">R40</strain>
    </source>
</reference>
<feature type="compositionally biased region" description="Basic and acidic residues" evidence="2">
    <location>
        <begin position="74"/>
        <end position="88"/>
    </location>
</feature>
<dbReference type="InterPro" id="IPR023214">
    <property type="entry name" value="HAD_sf"/>
</dbReference>
<feature type="compositionally biased region" description="Polar residues" evidence="2">
    <location>
        <begin position="29"/>
        <end position="41"/>
    </location>
</feature>
<feature type="region of interest" description="Disordered" evidence="2">
    <location>
        <begin position="1039"/>
        <end position="1161"/>
    </location>
</feature>
<comment type="caution">
    <text evidence="4">The sequence shown here is derived from an EMBL/GenBank/DDBJ whole genome shotgun (WGS) entry which is preliminary data.</text>
</comment>
<evidence type="ECO:0000313" key="5">
    <source>
        <dbReference type="Proteomes" id="UP000822688"/>
    </source>
</evidence>
<dbReference type="Pfam" id="PF03031">
    <property type="entry name" value="NIF"/>
    <property type="match status" value="1"/>
</dbReference>
<keyword evidence="5" id="KW-1185">Reference proteome</keyword>
<feature type="coiled-coil region" evidence="1">
    <location>
        <begin position="1162"/>
        <end position="1196"/>
    </location>
</feature>
<proteinExistence type="predicted"/>
<feature type="region of interest" description="Disordered" evidence="2">
    <location>
        <begin position="1231"/>
        <end position="1298"/>
    </location>
</feature>
<evidence type="ECO:0000259" key="3">
    <source>
        <dbReference type="PROSITE" id="PS50969"/>
    </source>
</evidence>
<feature type="compositionally biased region" description="Polar residues" evidence="2">
    <location>
        <begin position="1281"/>
        <end position="1295"/>
    </location>
</feature>
<feature type="compositionally biased region" description="Acidic residues" evidence="2">
    <location>
        <begin position="1049"/>
        <end position="1061"/>
    </location>
</feature>
<dbReference type="Gene3D" id="3.40.50.1000">
    <property type="entry name" value="HAD superfamily/HAD-like"/>
    <property type="match status" value="1"/>
</dbReference>
<evidence type="ECO:0000256" key="2">
    <source>
        <dbReference type="SAM" id="MobiDB-lite"/>
    </source>
</evidence>
<dbReference type="SUPFAM" id="SSF56784">
    <property type="entry name" value="HAD-like"/>
    <property type="match status" value="1"/>
</dbReference>
<dbReference type="PANTHER" id="PTHR48469">
    <property type="match status" value="1"/>
</dbReference>
<feature type="region of interest" description="Disordered" evidence="2">
    <location>
        <begin position="1"/>
        <end position="88"/>
    </location>
</feature>
<feature type="domain" description="FCP1 homology" evidence="3">
    <location>
        <begin position="1394"/>
        <end position="1592"/>
    </location>
</feature>